<proteinExistence type="predicted"/>
<comment type="caution">
    <text evidence="1">The sequence shown here is derived from an EMBL/GenBank/DDBJ whole genome shotgun (WGS) entry which is preliminary data.</text>
</comment>
<gene>
    <name evidence="1" type="ORF">EYF80_019946</name>
</gene>
<name>A0A4Z2HW22_9TELE</name>
<keyword evidence="2" id="KW-1185">Reference proteome</keyword>
<organism evidence="1 2">
    <name type="scientific">Liparis tanakae</name>
    <name type="common">Tanaka's snailfish</name>
    <dbReference type="NCBI Taxonomy" id="230148"/>
    <lineage>
        <taxon>Eukaryota</taxon>
        <taxon>Metazoa</taxon>
        <taxon>Chordata</taxon>
        <taxon>Craniata</taxon>
        <taxon>Vertebrata</taxon>
        <taxon>Euteleostomi</taxon>
        <taxon>Actinopterygii</taxon>
        <taxon>Neopterygii</taxon>
        <taxon>Teleostei</taxon>
        <taxon>Neoteleostei</taxon>
        <taxon>Acanthomorphata</taxon>
        <taxon>Eupercaria</taxon>
        <taxon>Perciformes</taxon>
        <taxon>Cottioidei</taxon>
        <taxon>Cottales</taxon>
        <taxon>Liparidae</taxon>
        <taxon>Liparis</taxon>
    </lineage>
</organism>
<dbReference type="Proteomes" id="UP000314294">
    <property type="component" value="Unassembled WGS sequence"/>
</dbReference>
<dbReference type="EMBL" id="SRLO01000170">
    <property type="protein sequence ID" value="TNN69878.1"/>
    <property type="molecule type" value="Genomic_DNA"/>
</dbReference>
<sequence length="61" mass="6776">MSNLYPQYDGRRQGARAATPGNVVHLMPTAFTNIAIKHSMMEHIISPRVPRTIPGDKDTQS</sequence>
<evidence type="ECO:0000313" key="1">
    <source>
        <dbReference type="EMBL" id="TNN69878.1"/>
    </source>
</evidence>
<protein>
    <submittedName>
        <fullName evidence="1">Uncharacterized protein</fullName>
    </submittedName>
</protein>
<reference evidence="1 2" key="1">
    <citation type="submission" date="2019-03" db="EMBL/GenBank/DDBJ databases">
        <title>First draft genome of Liparis tanakae, snailfish: a comprehensive survey of snailfish specific genes.</title>
        <authorList>
            <person name="Kim W."/>
            <person name="Song I."/>
            <person name="Jeong J.-H."/>
            <person name="Kim D."/>
            <person name="Kim S."/>
            <person name="Ryu S."/>
            <person name="Song J.Y."/>
            <person name="Lee S.K."/>
        </authorList>
    </citation>
    <scope>NUCLEOTIDE SEQUENCE [LARGE SCALE GENOMIC DNA]</scope>
    <source>
        <tissue evidence="1">Muscle</tissue>
    </source>
</reference>
<evidence type="ECO:0000313" key="2">
    <source>
        <dbReference type="Proteomes" id="UP000314294"/>
    </source>
</evidence>
<dbReference type="AlphaFoldDB" id="A0A4Z2HW22"/>
<accession>A0A4Z2HW22</accession>